<organism evidence="2 3">
    <name type="scientific">Sphaerotilus microaerophilus</name>
    <dbReference type="NCBI Taxonomy" id="2914710"/>
    <lineage>
        <taxon>Bacteria</taxon>
        <taxon>Pseudomonadati</taxon>
        <taxon>Pseudomonadota</taxon>
        <taxon>Betaproteobacteria</taxon>
        <taxon>Burkholderiales</taxon>
        <taxon>Sphaerotilaceae</taxon>
        <taxon>Sphaerotilus</taxon>
    </lineage>
</organism>
<protein>
    <submittedName>
        <fullName evidence="2">Uncharacterized protein</fullName>
    </submittedName>
</protein>
<dbReference type="EMBL" id="AP025730">
    <property type="protein sequence ID" value="BDI03683.1"/>
    <property type="molecule type" value="Genomic_DNA"/>
</dbReference>
<sequence length="307" mass="32042">MSHNPTHVITGPDETAPSVDGLLTSDEEMSDTAERASIVTPVLHVETQDGDFNVSTVLIPPAEWPAYSDVQAAYVPPAIHIDWGASAEPISLAAPAGEPTAAIDSASKEPLEPVTIAPLVESVSLSTPASCEFLPAEEAPDVPVAVRVDGEDVGADSLVDVSEDIVLPIDPPCGILPGDNLPIAIEIGDLDNGEEDKPQPDPTADEKLLDGPVDDFLAIDWTVETGGCDAVIAICKLMPIDGWEIVPTGVPIDADLQPIDLADTPVDPITPVECPVDQEVGQLYYTVAQNSDSLAVDTLVALDGVVQ</sequence>
<gene>
    <name evidence="2" type="ORF">CATMQ487_06530</name>
</gene>
<evidence type="ECO:0000256" key="1">
    <source>
        <dbReference type="SAM" id="MobiDB-lite"/>
    </source>
</evidence>
<keyword evidence="3" id="KW-1185">Reference proteome</keyword>
<dbReference type="RefSeq" id="WP_251971946.1">
    <property type="nucleotide sequence ID" value="NZ_AP025730.1"/>
</dbReference>
<proteinExistence type="predicted"/>
<evidence type="ECO:0000313" key="3">
    <source>
        <dbReference type="Proteomes" id="UP001057498"/>
    </source>
</evidence>
<dbReference type="Proteomes" id="UP001057498">
    <property type="component" value="Chromosome"/>
</dbReference>
<accession>A0ABN6PFH9</accession>
<reference evidence="2" key="1">
    <citation type="submission" date="2022-04" db="EMBL/GenBank/DDBJ databases">
        <title>Whole genome sequence of Sphaerotilus sp. FB-5.</title>
        <authorList>
            <person name="Takeda M."/>
            <person name="Narihara S."/>
            <person name="Akimoto M."/>
            <person name="Akimoto R."/>
            <person name="Nishiyashiki S."/>
            <person name="Murakami T."/>
        </authorList>
    </citation>
    <scope>NUCLEOTIDE SEQUENCE</scope>
    <source>
        <strain evidence="2">FB-5</strain>
    </source>
</reference>
<name>A0ABN6PFH9_9BURK</name>
<evidence type="ECO:0000313" key="2">
    <source>
        <dbReference type="EMBL" id="BDI03683.1"/>
    </source>
</evidence>
<feature type="region of interest" description="Disordered" evidence="1">
    <location>
        <begin position="1"/>
        <end position="21"/>
    </location>
</feature>